<organism evidence="12 13">
    <name type="scientific">Acerihabitans arboris</name>
    <dbReference type="NCBI Taxonomy" id="2691583"/>
    <lineage>
        <taxon>Bacteria</taxon>
        <taxon>Pseudomonadati</taxon>
        <taxon>Pseudomonadota</taxon>
        <taxon>Gammaproteobacteria</taxon>
        <taxon>Enterobacterales</taxon>
        <taxon>Pectobacteriaceae</taxon>
        <taxon>Acerihabitans</taxon>
    </lineage>
</organism>
<dbReference type="Pfam" id="PF00215">
    <property type="entry name" value="OMPdecase"/>
    <property type="match status" value="1"/>
</dbReference>
<name>A0A845SG06_9GAMM</name>
<evidence type="ECO:0000256" key="2">
    <source>
        <dbReference type="ARBA" id="ARBA00005014"/>
    </source>
</evidence>
<dbReference type="InterPro" id="IPR011060">
    <property type="entry name" value="RibuloseP-bd_barrel"/>
</dbReference>
<keyword evidence="6" id="KW-0119">Carbohydrate metabolism</keyword>
<dbReference type="PANTHER" id="PTHR35039:SF3">
    <property type="entry name" value="3-KETO-L-GULONATE-6-PHOSPHATE DECARBOXYLASE SGBH-RELATED"/>
    <property type="match status" value="1"/>
</dbReference>
<evidence type="ECO:0000256" key="1">
    <source>
        <dbReference type="ARBA" id="ARBA00000718"/>
    </source>
</evidence>
<dbReference type="FunFam" id="3.20.20.70:FF:000022">
    <property type="entry name" value="3-keto-L-gulonate-6-phosphate decarboxylase UlaD"/>
    <property type="match status" value="1"/>
</dbReference>
<dbReference type="NCBIfam" id="TIGR03128">
    <property type="entry name" value="RuMP_HxlA"/>
    <property type="match status" value="1"/>
</dbReference>
<feature type="domain" description="Orotidine 5'-phosphate decarboxylase" evidence="11">
    <location>
        <begin position="2"/>
        <end position="203"/>
    </location>
</feature>
<dbReference type="GO" id="GO:0006207">
    <property type="term" value="P:'de novo' pyrimidine nucleobase biosynthetic process"/>
    <property type="evidence" value="ECO:0007669"/>
    <property type="project" value="InterPro"/>
</dbReference>
<evidence type="ECO:0000256" key="8">
    <source>
        <dbReference type="ARBA" id="ARBA00061676"/>
    </source>
</evidence>
<evidence type="ECO:0000259" key="11">
    <source>
        <dbReference type="SMART" id="SM00934"/>
    </source>
</evidence>
<dbReference type="InterPro" id="IPR013785">
    <property type="entry name" value="Aldolase_TIM"/>
</dbReference>
<dbReference type="GO" id="GO:0019647">
    <property type="term" value="P:formaldehyde assimilation via ribulose monophosphate cycle"/>
    <property type="evidence" value="ECO:0007669"/>
    <property type="project" value="UniProtKB-UniPathway"/>
</dbReference>
<evidence type="ECO:0000256" key="3">
    <source>
        <dbReference type="ARBA" id="ARBA00006350"/>
    </source>
</evidence>
<comment type="catalytic activity">
    <reaction evidence="7">
        <text>3-dehydro-L-gulonate 6-phosphate + H(+) = L-xylulose 5-phosphate + CO2</text>
        <dbReference type="Rhea" id="RHEA:14353"/>
        <dbReference type="ChEBI" id="CHEBI:15378"/>
        <dbReference type="ChEBI" id="CHEBI:16526"/>
        <dbReference type="ChEBI" id="CHEBI:57829"/>
        <dbReference type="ChEBI" id="CHEBI:58774"/>
        <dbReference type="EC" id="4.1.1.85"/>
    </reaction>
    <physiologicalReaction direction="left-to-right" evidence="7">
        <dbReference type="Rhea" id="RHEA:14354"/>
    </physiologicalReaction>
</comment>
<comment type="similarity">
    <text evidence="8">Belongs to the HPS/KGPDC family. KGPDC subfamily.</text>
</comment>
<dbReference type="EC" id="4.1.2.43" evidence="4"/>
<dbReference type="GO" id="GO:0043801">
    <property type="term" value="F:hexulose-6-phosphate synthase activity"/>
    <property type="evidence" value="ECO:0007669"/>
    <property type="project" value="UniProtKB-EC"/>
</dbReference>
<dbReference type="GO" id="GO:0033982">
    <property type="term" value="F:3-dehydro-L-gulonate-6-phosphate decarboxylase activity"/>
    <property type="evidence" value="ECO:0007669"/>
    <property type="project" value="UniProtKB-EC"/>
</dbReference>
<dbReference type="GO" id="GO:0004590">
    <property type="term" value="F:orotidine-5'-phosphate decarboxylase activity"/>
    <property type="evidence" value="ECO:0007669"/>
    <property type="project" value="InterPro"/>
</dbReference>
<reference evidence="12 13" key="2">
    <citation type="submission" date="2020-02" db="EMBL/GenBank/DDBJ databases">
        <title>The new genus of Enterobacteriales.</title>
        <authorList>
            <person name="Kim I.S."/>
        </authorList>
    </citation>
    <scope>NUCLEOTIDE SEQUENCE [LARGE SCALE GENOMIC DNA]</scope>
    <source>
        <strain evidence="12 13">SAP-6</strain>
    </source>
</reference>
<evidence type="ECO:0000256" key="4">
    <source>
        <dbReference type="ARBA" id="ARBA00012890"/>
    </source>
</evidence>
<dbReference type="AlphaFoldDB" id="A0A845SG06"/>
<evidence type="ECO:0000256" key="6">
    <source>
        <dbReference type="ARBA" id="ARBA00023277"/>
    </source>
</evidence>
<protein>
    <recommendedName>
        <fullName evidence="10">3-dehydro-L-gulonate-6-phosphate decarboxylase</fullName>
        <ecNumber evidence="9">4.1.1.85</ecNumber>
        <ecNumber evidence="4">4.1.2.43</ecNumber>
    </recommendedName>
</protein>
<comment type="caution">
    <text evidence="12">The sequence shown here is derived from an EMBL/GenBank/DDBJ whole genome shotgun (WGS) entry which is preliminary data.</text>
</comment>
<dbReference type="InterPro" id="IPR041710">
    <property type="entry name" value="HPS/KGPDC"/>
</dbReference>
<dbReference type="Gene3D" id="3.20.20.70">
    <property type="entry name" value="Aldolase class I"/>
    <property type="match status" value="1"/>
</dbReference>
<dbReference type="RefSeq" id="WP_162364703.1">
    <property type="nucleotide sequence ID" value="NZ_WUBS01000003.1"/>
</dbReference>
<comment type="pathway">
    <text evidence="2">One-carbon metabolism; formaldehyde assimilation via RuMP pathway; D-fructose 6-phosphate from D-ribulose 5-phosphate and formaldehyde: step 1/2.</text>
</comment>
<dbReference type="GO" id="GO:0019854">
    <property type="term" value="P:L-ascorbic acid catabolic process"/>
    <property type="evidence" value="ECO:0007669"/>
    <property type="project" value="TreeGrafter"/>
</dbReference>
<evidence type="ECO:0000256" key="9">
    <source>
        <dbReference type="ARBA" id="ARBA00066421"/>
    </source>
</evidence>
<evidence type="ECO:0000256" key="7">
    <source>
        <dbReference type="ARBA" id="ARBA00050573"/>
    </source>
</evidence>
<dbReference type="SMART" id="SM00934">
    <property type="entry name" value="OMPdecase"/>
    <property type="match status" value="1"/>
</dbReference>
<dbReference type="EMBL" id="WUBS01000003">
    <property type="protein sequence ID" value="NDL62006.1"/>
    <property type="molecule type" value="Genomic_DNA"/>
</dbReference>
<dbReference type="CDD" id="cd04726">
    <property type="entry name" value="KGPDC_HPS"/>
    <property type="match status" value="1"/>
</dbReference>
<dbReference type="Proteomes" id="UP000461443">
    <property type="component" value="Unassembled WGS sequence"/>
</dbReference>
<dbReference type="PANTHER" id="PTHR35039">
    <property type="entry name" value="3-KETO-L-GULONATE-6-PHOSPHATE DECARBOXYLASE SGBH-RELATED"/>
    <property type="match status" value="1"/>
</dbReference>
<keyword evidence="5 12" id="KW-0456">Lyase</keyword>
<dbReference type="SUPFAM" id="SSF51366">
    <property type="entry name" value="Ribulose-phoshate binding barrel"/>
    <property type="match status" value="1"/>
</dbReference>
<reference evidence="12 13" key="1">
    <citation type="submission" date="2019-12" db="EMBL/GenBank/DDBJ databases">
        <authorList>
            <person name="Lee S.D."/>
        </authorList>
    </citation>
    <scope>NUCLEOTIDE SEQUENCE [LARGE SCALE GENOMIC DNA]</scope>
    <source>
        <strain evidence="12 13">SAP-6</strain>
    </source>
</reference>
<evidence type="ECO:0000313" key="12">
    <source>
        <dbReference type="EMBL" id="NDL62006.1"/>
    </source>
</evidence>
<evidence type="ECO:0000313" key="13">
    <source>
        <dbReference type="Proteomes" id="UP000461443"/>
    </source>
</evidence>
<evidence type="ECO:0000256" key="10">
    <source>
        <dbReference type="ARBA" id="ARBA00080293"/>
    </source>
</evidence>
<comment type="similarity">
    <text evidence="3">Belongs to the HPS/KGPDC family. HPS subfamily.</text>
</comment>
<evidence type="ECO:0000256" key="5">
    <source>
        <dbReference type="ARBA" id="ARBA00023239"/>
    </source>
</evidence>
<sequence>MKLQLAIDKLNLLQALQAVEKLAAYVDIIEVGTPFLLDAGREAVKQLKAKFPNKEVLCDAKIMDAGGYEAKLAYDVGADYITVLAVTDDLTIKGCVEEARKQGKKVLIDMICINDFSARVPVLESLGVDVIAVHTGADQQASGRTPLQDLEELRRCVKKTPIAVAGGISSKTINSYLAFRPDIIIVGSGILNSHDPEKEARLIAHAIKEANK</sequence>
<proteinExistence type="inferred from homology"/>
<keyword evidence="13" id="KW-1185">Reference proteome</keyword>
<dbReference type="InterPro" id="IPR001754">
    <property type="entry name" value="OMPdeCOase_dom"/>
</dbReference>
<gene>
    <name evidence="12" type="primary">hxlA</name>
    <name evidence="12" type="ORF">GRH90_04425</name>
</gene>
<dbReference type="UniPathway" id="UPA00294">
    <property type="reaction ID" value="UER00434"/>
</dbReference>
<accession>A0A845SG06</accession>
<dbReference type="InterPro" id="IPR017553">
    <property type="entry name" value="3-hexulose-6-phosphate_synth"/>
</dbReference>
<dbReference type="EC" id="4.1.1.85" evidence="9"/>
<comment type="catalytic activity">
    <reaction evidence="1">
        <text>D-ribulose 5-phosphate + formaldehyde = D-arabino-hex-3-ulose 6-phosphate</text>
        <dbReference type="Rhea" id="RHEA:25201"/>
        <dbReference type="ChEBI" id="CHEBI:16842"/>
        <dbReference type="ChEBI" id="CHEBI:58121"/>
        <dbReference type="ChEBI" id="CHEBI:58542"/>
        <dbReference type="EC" id="4.1.2.43"/>
    </reaction>
</comment>